<protein>
    <recommendedName>
        <fullName evidence="4">Gliding motility protein RemB</fullName>
    </recommendedName>
</protein>
<dbReference type="KEGG" id="fin:KQS_01800"/>
<dbReference type="Proteomes" id="UP000007599">
    <property type="component" value="Chromosome I"/>
</dbReference>
<gene>
    <name evidence="2" type="ordered locus">KQS_01800</name>
</gene>
<dbReference type="InterPro" id="IPR038636">
    <property type="entry name" value="Wzi_sf"/>
</dbReference>
<organism evidence="2 3">
    <name type="scientific">Flavobacterium indicum (strain DSM 17447 / CIP 109464 / GPTSA100-9)</name>
    <dbReference type="NCBI Taxonomy" id="1094466"/>
    <lineage>
        <taxon>Bacteria</taxon>
        <taxon>Pseudomonadati</taxon>
        <taxon>Bacteroidota</taxon>
        <taxon>Flavobacteriia</taxon>
        <taxon>Flavobacteriales</taxon>
        <taxon>Flavobacteriaceae</taxon>
        <taxon>Flavobacterium</taxon>
    </lineage>
</organism>
<proteinExistence type="predicted"/>
<accession>H8XQ58</accession>
<sequence>MRKIIVVLTLLSAAFSWAQNSIEKLPKFENCISVPENEAESCFNATIHDIFRSNFNKELTQEKTAVIALFAVDTLGNFSVLYLDAKNDEIKNETERIFKLLPKVSPATYNGKPVLAKYSLRLNFPFLDEDQKSKLDEDKYRTEKVLAKNEIIEYENESNYKEFKNPQFSSGLNIPFNTLIYDQFEGFLNQVGTNNHTSVKPYSFQEVAKYYDFQKNYEALSKNKTSWWGRKIWNENLLAIQGEGYWFVFNPIVDFRGGKDFESEIKNTFVNTRGFNIYGGLGKNVTFTTSIYESQGRFADYYNAYAESIKPSGGNPAVIPGVGIAKRFRTDAYDMPMAEANIKFTASKFFDATLGYGRNFIGDGYRSILQGDATSPYPYIKFNTTFWKIKYTNTYMFLRDVTPINTAEDTYASKYMANHYLSYNVTKRWNLGLFESVVWSNSNGRGFDPNFINPIIFYRAVEFASSPKSGNALLGLTSKFKFNSQISAYGQFLIDEFSVGDVSKGNKSWKNKFGYQIGAKYFNAFNITNLNLQVECNIVRPYVYSHSNTLTNYAHNNQSMGHPWGSNFREIIGIARYRTGRYYAEAKMIYGKRGFDLIDNANYANTGSNIFLSYEDENHPRSADEGVVVGQGNTTTVLIGDLKAGFILNPTTNMRIYGNIIYRNFDPMINTVSTFKNTTTWFSIGLSTDLFNWYFDY</sequence>
<dbReference type="PATRIC" id="fig|1094466.5.peg.354"/>
<keyword evidence="3" id="KW-1185">Reference proteome</keyword>
<evidence type="ECO:0008006" key="4">
    <source>
        <dbReference type="Google" id="ProtNLM"/>
    </source>
</evidence>
<feature type="chain" id="PRO_5003616775" description="Gliding motility protein RemB" evidence="1">
    <location>
        <begin position="19"/>
        <end position="697"/>
    </location>
</feature>
<dbReference type="OrthoDB" id="9808260at2"/>
<reference evidence="3" key="2">
    <citation type="submission" date="2012-03" db="EMBL/GenBank/DDBJ databases">
        <title>Complete genome sequence of Flavobacterium indicum GPTSA100-9T, isolated from warm spring water.</title>
        <authorList>
            <person name="Barbier P."/>
            <person name="Houel A."/>
            <person name="Loux V."/>
            <person name="Poulain J."/>
            <person name="Bernardet J.-F."/>
            <person name="Touchon M."/>
            <person name="Duchaud E."/>
        </authorList>
    </citation>
    <scope>NUCLEOTIDE SEQUENCE [LARGE SCALE GENOMIC DNA]</scope>
    <source>
        <strain evidence="3">DSM 17447 / CIP 109464 / GPTSA100-9</strain>
    </source>
</reference>
<evidence type="ECO:0000256" key="1">
    <source>
        <dbReference type="SAM" id="SignalP"/>
    </source>
</evidence>
<evidence type="ECO:0000313" key="3">
    <source>
        <dbReference type="Proteomes" id="UP000007599"/>
    </source>
</evidence>
<keyword evidence="1" id="KW-0732">Signal</keyword>
<evidence type="ECO:0000313" key="2">
    <source>
        <dbReference type="EMBL" id="CCG52352.1"/>
    </source>
</evidence>
<dbReference type="STRING" id="1094466.KQS_01800"/>
<dbReference type="EMBL" id="HE774682">
    <property type="protein sequence ID" value="CCG52352.1"/>
    <property type="molecule type" value="Genomic_DNA"/>
</dbReference>
<dbReference type="eggNOG" id="COG0810">
    <property type="taxonomic scope" value="Bacteria"/>
</dbReference>
<dbReference type="HOGENOM" id="CLU_024790_0_0_10"/>
<dbReference type="Gene3D" id="2.40.160.130">
    <property type="entry name" value="Capsule assembly protein Wzi"/>
    <property type="match status" value="1"/>
</dbReference>
<reference evidence="2 3" key="1">
    <citation type="journal article" date="2012" name="J. Bacteriol.">
        <title>Complete Genome Sequence of Flavobacterium indicum GPSTA100-9T, Isolated from Warm Spring Water.</title>
        <authorList>
            <person name="Barbier P."/>
            <person name="Houel A."/>
            <person name="Loux V."/>
            <person name="Poulain J."/>
            <person name="Bernardet J.F."/>
            <person name="Touchon M."/>
            <person name="Duchaud E."/>
        </authorList>
    </citation>
    <scope>NUCLEOTIDE SEQUENCE [LARGE SCALE GENOMIC DNA]</scope>
    <source>
        <strain evidence="3">DSM 17447 / CIP 109464 / GPTSA100-9</strain>
    </source>
</reference>
<dbReference type="RefSeq" id="WP_014387496.1">
    <property type="nucleotide sequence ID" value="NC_017025.1"/>
</dbReference>
<feature type="signal peptide" evidence="1">
    <location>
        <begin position="1"/>
        <end position="18"/>
    </location>
</feature>
<name>H8XQ58_FLAIG</name>
<dbReference type="AlphaFoldDB" id="H8XQ58"/>